<dbReference type="RefSeq" id="WP_125967657.1">
    <property type="nucleotide sequence ID" value="NZ_QXGK01000002.1"/>
</dbReference>
<dbReference type="EMBL" id="QXGK01000002">
    <property type="protein sequence ID" value="RSX58516.1"/>
    <property type="molecule type" value="Genomic_DNA"/>
</dbReference>
<protein>
    <recommendedName>
        <fullName evidence="4">Extracellular solute-binding protein</fullName>
    </recommendedName>
</protein>
<keyword evidence="3" id="KW-1185">Reference proteome</keyword>
<reference evidence="2 3" key="1">
    <citation type="submission" date="2018-09" db="EMBL/GenBank/DDBJ databases">
        <title>Characterization of the phylogenetic diversity of five novel species belonging to the genus Bifidobacterium.</title>
        <authorList>
            <person name="Lugli G.A."/>
            <person name="Duranti S."/>
            <person name="Milani C."/>
        </authorList>
    </citation>
    <scope>NUCLEOTIDE SEQUENCE [LARGE SCALE GENOMIC DNA]</scope>
    <source>
        <strain evidence="2 3">2033B</strain>
    </source>
</reference>
<organism evidence="2 3">
    <name type="scientific">Bifidobacterium samirii</name>
    <dbReference type="NCBI Taxonomy" id="2306974"/>
    <lineage>
        <taxon>Bacteria</taxon>
        <taxon>Bacillati</taxon>
        <taxon>Actinomycetota</taxon>
        <taxon>Actinomycetes</taxon>
        <taxon>Bifidobacteriales</taxon>
        <taxon>Bifidobacteriaceae</taxon>
        <taxon>Bifidobacterium</taxon>
    </lineage>
</organism>
<name>A0A430FWE9_9BIFI</name>
<dbReference type="Proteomes" id="UP000287470">
    <property type="component" value="Unassembled WGS sequence"/>
</dbReference>
<evidence type="ECO:0008006" key="4">
    <source>
        <dbReference type="Google" id="ProtNLM"/>
    </source>
</evidence>
<dbReference type="AlphaFoldDB" id="A0A430FWE9"/>
<keyword evidence="1" id="KW-1133">Transmembrane helix</keyword>
<accession>A0A430FWE9</accession>
<proteinExistence type="predicted"/>
<comment type="caution">
    <text evidence="2">The sequence shown here is derived from an EMBL/GenBank/DDBJ whole genome shotgun (WGS) entry which is preliminary data.</text>
</comment>
<feature type="transmembrane region" description="Helical" evidence="1">
    <location>
        <begin position="57"/>
        <end position="79"/>
    </location>
</feature>
<dbReference type="OrthoDB" id="3237846at2"/>
<keyword evidence="1" id="KW-0812">Transmembrane</keyword>
<keyword evidence="1" id="KW-0472">Membrane</keyword>
<evidence type="ECO:0000256" key="1">
    <source>
        <dbReference type="SAM" id="Phobius"/>
    </source>
</evidence>
<gene>
    <name evidence="2" type="ORF">D2E24_0395</name>
</gene>
<sequence length="257" mass="27923">MNDDRTNGGRQDPVLTDAQRDAIATLASHNEYAKQSKWTTFRSLPPADRWTYFRQHFLLETSLIAVALILIVSIGFAYLTKGPDTELSVAGFGMGAYTEQLDGLRDRFVADAGMDDERLVDINGTYLIDLGGDTYTDDSMKLTAMITAGDINMVIADKDTFAELDRRGYVGTVAETEGEDAAQRWADAGVLVDAQGGTVDAADADAVAGAKGFDLSHSDVWSGSDDLPDGMMLGFCNVTDATRADRAREFVDFLKFE</sequence>
<evidence type="ECO:0000313" key="2">
    <source>
        <dbReference type="EMBL" id="RSX58516.1"/>
    </source>
</evidence>
<evidence type="ECO:0000313" key="3">
    <source>
        <dbReference type="Proteomes" id="UP000287470"/>
    </source>
</evidence>